<evidence type="ECO:0000313" key="2">
    <source>
        <dbReference type="Proteomes" id="UP000799291"/>
    </source>
</evidence>
<protein>
    <submittedName>
        <fullName evidence="1">Uncharacterized protein</fullName>
    </submittedName>
</protein>
<evidence type="ECO:0000313" key="1">
    <source>
        <dbReference type="EMBL" id="KAF2680983.1"/>
    </source>
</evidence>
<accession>A0A6G1ISQ1</accession>
<dbReference type="EMBL" id="MU005593">
    <property type="protein sequence ID" value="KAF2680983.1"/>
    <property type="molecule type" value="Genomic_DNA"/>
</dbReference>
<organism evidence="1 2">
    <name type="scientific">Lentithecium fluviatile CBS 122367</name>
    <dbReference type="NCBI Taxonomy" id="1168545"/>
    <lineage>
        <taxon>Eukaryota</taxon>
        <taxon>Fungi</taxon>
        <taxon>Dikarya</taxon>
        <taxon>Ascomycota</taxon>
        <taxon>Pezizomycotina</taxon>
        <taxon>Dothideomycetes</taxon>
        <taxon>Pleosporomycetidae</taxon>
        <taxon>Pleosporales</taxon>
        <taxon>Massarineae</taxon>
        <taxon>Lentitheciaceae</taxon>
        <taxon>Lentithecium</taxon>
    </lineage>
</organism>
<gene>
    <name evidence="1" type="ORF">K458DRAFT_392210</name>
</gene>
<keyword evidence="2" id="KW-1185">Reference proteome</keyword>
<name>A0A6G1ISQ1_9PLEO</name>
<dbReference type="Proteomes" id="UP000799291">
    <property type="component" value="Unassembled WGS sequence"/>
</dbReference>
<dbReference type="AlphaFoldDB" id="A0A6G1ISQ1"/>
<sequence>MTVNATSTRYFILTFVPTPAPASGTGFAGTIRPIYIPSYPSEIPRYPNITHVLTSFPTDTTPAVNSTLQNTKNPRNTTFPILLPLPHPLPPSSLNTTNATFPNPSYFTTNALRTLCRI</sequence>
<reference evidence="1" key="1">
    <citation type="journal article" date="2020" name="Stud. Mycol.">
        <title>101 Dothideomycetes genomes: a test case for predicting lifestyles and emergence of pathogens.</title>
        <authorList>
            <person name="Haridas S."/>
            <person name="Albert R."/>
            <person name="Binder M."/>
            <person name="Bloem J."/>
            <person name="Labutti K."/>
            <person name="Salamov A."/>
            <person name="Andreopoulos B."/>
            <person name="Baker S."/>
            <person name="Barry K."/>
            <person name="Bills G."/>
            <person name="Bluhm B."/>
            <person name="Cannon C."/>
            <person name="Castanera R."/>
            <person name="Culley D."/>
            <person name="Daum C."/>
            <person name="Ezra D."/>
            <person name="Gonzalez J."/>
            <person name="Henrissat B."/>
            <person name="Kuo A."/>
            <person name="Liang C."/>
            <person name="Lipzen A."/>
            <person name="Lutzoni F."/>
            <person name="Magnuson J."/>
            <person name="Mondo S."/>
            <person name="Nolan M."/>
            <person name="Ohm R."/>
            <person name="Pangilinan J."/>
            <person name="Park H.-J."/>
            <person name="Ramirez L."/>
            <person name="Alfaro M."/>
            <person name="Sun H."/>
            <person name="Tritt A."/>
            <person name="Yoshinaga Y."/>
            <person name="Zwiers L.-H."/>
            <person name="Turgeon B."/>
            <person name="Goodwin S."/>
            <person name="Spatafora J."/>
            <person name="Crous P."/>
            <person name="Grigoriev I."/>
        </authorList>
    </citation>
    <scope>NUCLEOTIDE SEQUENCE</scope>
    <source>
        <strain evidence="1">CBS 122367</strain>
    </source>
</reference>
<proteinExistence type="predicted"/>